<organism evidence="1 2">
    <name type="scientific">Corvus moneduloides</name>
    <name type="common">New Caledonian crow</name>
    <dbReference type="NCBI Taxonomy" id="1196302"/>
    <lineage>
        <taxon>Eukaryota</taxon>
        <taxon>Metazoa</taxon>
        <taxon>Chordata</taxon>
        <taxon>Craniata</taxon>
        <taxon>Vertebrata</taxon>
        <taxon>Euteleostomi</taxon>
        <taxon>Archelosauria</taxon>
        <taxon>Archosauria</taxon>
        <taxon>Dinosauria</taxon>
        <taxon>Saurischia</taxon>
        <taxon>Theropoda</taxon>
        <taxon>Coelurosauria</taxon>
        <taxon>Aves</taxon>
        <taxon>Neognathae</taxon>
        <taxon>Neoaves</taxon>
        <taxon>Telluraves</taxon>
        <taxon>Australaves</taxon>
        <taxon>Passeriformes</taxon>
        <taxon>Corvoidea</taxon>
        <taxon>Corvidae</taxon>
        <taxon>Corvus</taxon>
    </lineage>
</organism>
<evidence type="ECO:0000313" key="1">
    <source>
        <dbReference type="Ensembl" id="ENSCMUP00000015462.2"/>
    </source>
</evidence>
<name>A0A8C3E7X7_CORMO</name>
<dbReference type="AlphaFoldDB" id="A0A8C3E7X7"/>
<protein>
    <submittedName>
        <fullName evidence="1">Uncharacterized protein</fullName>
    </submittedName>
</protein>
<dbReference type="OMA" id="WAHEGRQ"/>
<sequence>ADAGEEEDAAVQVGVELEAHEFAGEVPERPVVLLGVVVDEERQGADVEQVSHGQVEHVDHGAAQRLPRQPDLPDDHRVQGQPHHEHHRVHQGQQDLLELLVVGAGVPPWAHEGRQVGHGAVPTCQCPLCWCGLSAAPVNVRGDSW</sequence>
<reference evidence="1" key="3">
    <citation type="submission" date="2025-09" db="UniProtKB">
        <authorList>
            <consortium name="Ensembl"/>
        </authorList>
    </citation>
    <scope>IDENTIFICATION</scope>
</reference>
<dbReference type="Ensembl" id="ENSCMUT00000016618.2">
    <property type="protein sequence ID" value="ENSCMUP00000015462.2"/>
    <property type="gene ID" value="ENSCMUG00000009621.2"/>
</dbReference>
<reference evidence="2" key="1">
    <citation type="submission" date="2019-10" db="EMBL/GenBank/DDBJ databases">
        <title>Corvus moneduloides (New Caledonian crow) genome, bCorMon1, primary haplotype.</title>
        <authorList>
            <person name="Rutz C."/>
            <person name="Fungtammasan C."/>
            <person name="Mountcastle J."/>
            <person name="Formenti G."/>
            <person name="Chow W."/>
            <person name="Howe K."/>
            <person name="Steele M.P."/>
            <person name="Fernandes J."/>
            <person name="Gilbert M.T.P."/>
            <person name="Fedrigo O."/>
            <person name="Jarvis E.D."/>
            <person name="Gemmell N."/>
        </authorList>
    </citation>
    <scope>NUCLEOTIDE SEQUENCE [LARGE SCALE GENOMIC DNA]</scope>
</reference>
<reference evidence="1" key="2">
    <citation type="submission" date="2025-08" db="UniProtKB">
        <authorList>
            <consortium name="Ensembl"/>
        </authorList>
    </citation>
    <scope>IDENTIFICATION</scope>
</reference>
<evidence type="ECO:0000313" key="2">
    <source>
        <dbReference type="Proteomes" id="UP000694553"/>
    </source>
</evidence>
<proteinExistence type="predicted"/>
<accession>A0A8U7MN55</accession>
<keyword evidence="2" id="KW-1185">Reference proteome</keyword>
<accession>A0A8C3E7X7</accession>
<dbReference type="Proteomes" id="UP000694553">
    <property type="component" value="Unassembled WGS sequence"/>
</dbReference>